<accession>A0ABS8IM20</accession>
<dbReference type="Pfam" id="PF01541">
    <property type="entry name" value="GIY-YIG"/>
    <property type="match status" value="1"/>
</dbReference>
<name>A0ABS8IM20_9NOSO</name>
<feature type="domain" description="GIY-YIG" evidence="1">
    <location>
        <begin position="3"/>
        <end position="77"/>
    </location>
</feature>
<dbReference type="InterPro" id="IPR000305">
    <property type="entry name" value="GIY-YIG_endonuc"/>
</dbReference>
<proteinExistence type="predicted"/>
<gene>
    <name evidence="2" type="ORF">LC586_38180</name>
</gene>
<keyword evidence="3" id="KW-1185">Reference proteome</keyword>
<dbReference type="SMART" id="SM00465">
    <property type="entry name" value="GIYc"/>
    <property type="match status" value="1"/>
</dbReference>
<dbReference type="InterPro" id="IPR006350">
    <property type="entry name" value="Intron_endoG1"/>
</dbReference>
<protein>
    <submittedName>
        <fullName evidence="2">GIY-YIG nuclease family protein</fullName>
    </submittedName>
</protein>
<dbReference type="CDD" id="cd10437">
    <property type="entry name" value="GIY-YIG_HE_I-TevI_like"/>
    <property type="match status" value="1"/>
</dbReference>
<dbReference type="InterPro" id="IPR035901">
    <property type="entry name" value="GIY-YIG_endonuc_sf"/>
</dbReference>
<dbReference type="Proteomes" id="UP001199525">
    <property type="component" value="Unassembled WGS sequence"/>
</dbReference>
<dbReference type="RefSeq" id="WP_229490931.1">
    <property type="nucleotide sequence ID" value="NZ_JAIVFQ010000160.1"/>
</dbReference>
<evidence type="ECO:0000259" key="1">
    <source>
        <dbReference type="PROSITE" id="PS50164"/>
    </source>
</evidence>
<reference evidence="2 3" key="1">
    <citation type="journal article" date="2021" name="Microorganisms">
        <title>Genome Evolution of Filamentous Cyanobacterium Nostoc Species: From Facultative Symbiosis to Free Living.</title>
        <authorList>
            <person name="Huo D."/>
            <person name="Li H."/>
            <person name="Cai F."/>
            <person name="Guo X."/>
            <person name="Qiao Z."/>
            <person name="Wang W."/>
            <person name="Yu G."/>
            <person name="Li R."/>
        </authorList>
    </citation>
    <scope>NUCLEOTIDE SEQUENCE [LARGE SCALE GENOMIC DNA]</scope>
    <source>
        <strain evidence="2 3">CHAB 5714</strain>
    </source>
</reference>
<dbReference type="EMBL" id="JAIVFQ010000160">
    <property type="protein sequence ID" value="MCC5604816.1"/>
    <property type="molecule type" value="Genomic_DNA"/>
</dbReference>
<comment type="caution">
    <text evidence="2">The sequence shown here is derived from an EMBL/GenBank/DDBJ whole genome shotgun (WGS) entry which is preliminary data.</text>
</comment>
<evidence type="ECO:0000313" key="3">
    <source>
        <dbReference type="Proteomes" id="UP001199525"/>
    </source>
</evidence>
<dbReference type="Gene3D" id="3.40.1440.10">
    <property type="entry name" value="GIY-YIG endonuclease"/>
    <property type="match status" value="1"/>
</dbReference>
<sequence>MKVISGIYIIRCKPTGKVYVGSSLDIYRRWYLHKSALRHGRHHSLKLQRAWNKYGEDAFEFEIAEEVIDGLLPVYEQVYINSHNSKANGYNILGVAGNVYTAKTRRISTPVPKIKLGKLKEKIIERRIDQIRDKQGKFTTDRLEPRDAKLSLRIEASVLAKIQAIPDWQEKVRSLLYELVEPE</sequence>
<evidence type="ECO:0000313" key="2">
    <source>
        <dbReference type="EMBL" id="MCC5604816.1"/>
    </source>
</evidence>
<dbReference type="SUPFAM" id="SSF82771">
    <property type="entry name" value="GIY-YIG endonuclease"/>
    <property type="match status" value="1"/>
</dbReference>
<dbReference type="PROSITE" id="PS50164">
    <property type="entry name" value="GIY_YIG"/>
    <property type="match status" value="1"/>
</dbReference>
<dbReference type="NCBIfam" id="TIGR01453">
    <property type="entry name" value="grpIintron_endo"/>
    <property type="match status" value="1"/>
</dbReference>
<organism evidence="2 3">
    <name type="scientific">Nostoc favosum CHAB5714</name>
    <dbReference type="NCBI Taxonomy" id="2780399"/>
    <lineage>
        <taxon>Bacteria</taxon>
        <taxon>Bacillati</taxon>
        <taxon>Cyanobacteriota</taxon>
        <taxon>Cyanophyceae</taxon>
        <taxon>Nostocales</taxon>
        <taxon>Nostocaceae</taxon>
        <taxon>Nostoc</taxon>
        <taxon>Nostoc favosum</taxon>
    </lineage>
</organism>